<keyword evidence="5 10" id="KW-1133">Transmembrane helix</keyword>
<dbReference type="GO" id="GO:0015386">
    <property type="term" value="F:potassium:proton antiporter activity"/>
    <property type="evidence" value="ECO:0007669"/>
    <property type="project" value="TreeGrafter"/>
</dbReference>
<evidence type="ECO:0000256" key="6">
    <source>
        <dbReference type="ARBA" id="ARBA00023053"/>
    </source>
</evidence>
<dbReference type="AlphaFoldDB" id="A0A8S1ANJ2"/>
<evidence type="ECO:0000259" key="12">
    <source>
        <dbReference type="Pfam" id="PF00520"/>
    </source>
</evidence>
<evidence type="ECO:0000256" key="7">
    <source>
        <dbReference type="ARBA" id="ARBA00023065"/>
    </source>
</evidence>
<dbReference type="Pfam" id="PF00999">
    <property type="entry name" value="Na_H_Exchanger"/>
    <property type="match status" value="1"/>
</dbReference>
<dbReference type="OrthoDB" id="441412at2759"/>
<feature type="transmembrane region" description="Helical" evidence="10">
    <location>
        <begin position="359"/>
        <end position="384"/>
    </location>
</feature>
<dbReference type="Gene3D" id="1.20.120.350">
    <property type="entry name" value="Voltage-gated potassium channels. Chain C"/>
    <property type="match status" value="1"/>
</dbReference>
<dbReference type="InterPro" id="IPR027359">
    <property type="entry name" value="Volt_channel_dom_sf"/>
</dbReference>
<evidence type="ECO:0000256" key="5">
    <source>
        <dbReference type="ARBA" id="ARBA00022989"/>
    </source>
</evidence>
<feature type="transmembrane region" description="Helical" evidence="10">
    <location>
        <begin position="47"/>
        <end position="70"/>
    </location>
</feature>
<feature type="signal peptide" evidence="11">
    <location>
        <begin position="1"/>
        <end position="16"/>
    </location>
</feature>
<feature type="transmembrane region" description="Helical" evidence="10">
    <location>
        <begin position="77"/>
        <end position="97"/>
    </location>
</feature>
<keyword evidence="8 10" id="KW-0472">Membrane</keyword>
<feature type="transmembrane region" description="Helical" evidence="10">
    <location>
        <begin position="202"/>
        <end position="226"/>
    </location>
</feature>
<keyword evidence="2" id="KW-0813">Transport</keyword>
<evidence type="ECO:0000256" key="3">
    <source>
        <dbReference type="ARBA" id="ARBA00022475"/>
    </source>
</evidence>
<evidence type="ECO:0000256" key="11">
    <source>
        <dbReference type="SAM" id="SignalP"/>
    </source>
</evidence>
<feature type="transmembrane region" description="Helical" evidence="10">
    <location>
        <begin position="103"/>
        <end position="123"/>
    </location>
</feature>
<keyword evidence="4 10" id="KW-0812">Transmembrane</keyword>
<feature type="transmembrane region" description="Helical" evidence="10">
    <location>
        <begin position="690"/>
        <end position="711"/>
    </location>
</feature>
<evidence type="ECO:0000259" key="13">
    <source>
        <dbReference type="Pfam" id="PF00999"/>
    </source>
</evidence>
<reference evidence="14 15" key="1">
    <citation type="submission" date="2020-04" db="EMBL/GenBank/DDBJ databases">
        <authorList>
            <person name="Wallbank WR R."/>
            <person name="Pardo Diaz C."/>
            <person name="Kozak K."/>
            <person name="Martin S."/>
            <person name="Jiggins C."/>
            <person name="Moest M."/>
            <person name="Warren A I."/>
            <person name="Byers J.R.P. K."/>
            <person name="Montejo-Kovacevich G."/>
            <person name="Yen C E."/>
        </authorList>
    </citation>
    <scope>NUCLEOTIDE SEQUENCE [LARGE SCALE GENOMIC DNA]</scope>
</reference>
<dbReference type="InterPro" id="IPR006153">
    <property type="entry name" value="Cation/H_exchanger_TM"/>
</dbReference>
<evidence type="ECO:0000256" key="4">
    <source>
        <dbReference type="ARBA" id="ARBA00022692"/>
    </source>
</evidence>
<dbReference type="SUPFAM" id="SSF81324">
    <property type="entry name" value="Voltage-gated potassium channels"/>
    <property type="match status" value="1"/>
</dbReference>
<dbReference type="GO" id="GO:0005216">
    <property type="term" value="F:monoatomic ion channel activity"/>
    <property type="evidence" value="ECO:0007669"/>
    <property type="project" value="InterPro"/>
</dbReference>
<name>A0A8S1ANJ2_ARCPL</name>
<dbReference type="EMBL" id="CADEBC010000540">
    <property type="protein sequence ID" value="CAB3249591.1"/>
    <property type="molecule type" value="Genomic_DNA"/>
</dbReference>
<keyword evidence="6" id="KW-0915">Sodium</keyword>
<feature type="transmembrane region" description="Helical" evidence="10">
    <location>
        <begin position="238"/>
        <end position="256"/>
    </location>
</feature>
<organism evidence="14 15">
    <name type="scientific">Arctia plantaginis</name>
    <name type="common">Wood tiger moth</name>
    <name type="synonym">Phalaena plantaginis</name>
    <dbReference type="NCBI Taxonomy" id="874455"/>
    <lineage>
        <taxon>Eukaryota</taxon>
        <taxon>Metazoa</taxon>
        <taxon>Ecdysozoa</taxon>
        <taxon>Arthropoda</taxon>
        <taxon>Hexapoda</taxon>
        <taxon>Insecta</taxon>
        <taxon>Pterygota</taxon>
        <taxon>Neoptera</taxon>
        <taxon>Endopterygota</taxon>
        <taxon>Lepidoptera</taxon>
        <taxon>Glossata</taxon>
        <taxon>Ditrysia</taxon>
        <taxon>Noctuoidea</taxon>
        <taxon>Erebidae</taxon>
        <taxon>Arctiinae</taxon>
        <taxon>Arctia</taxon>
    </lineage>
</organism>
<dbReference type="InterPro" id="IPR018422">
    <property type="entry name" value="Cation/H_exchanger_CPA1"/>
</dbReference>
<dbReference type="GO" id="GO:0051453">
    <property type="term" value="P:regulation of intracellular pH"/>
    <property type="evidence" value="ECO:0007669"/>
    <property type="project" value="TreeGrafter"/>
</dbReference>
<feature type="transmembrane region" description="Helical" evidence="10">
    <location>
        <begin position="648"/>
        <end position="670"/>
    </location>
</feature>
<feature type="transmembrane region" description="Helical" evidence="10">
    <location>
        <begin position="292"/>
        <end position="309"/>
    </location>
</feature>
<dbReference type="PANTHER" id="PTHR10110">
    <property type="entry name" value="SODIUM/HYDROGEN EXCHANGER"/>
    <property type="match status" value="1"/>
</dbReference>
<feature type="transmembrane region" description="Helical" evidence="10">
    <location>
        <begin position="143"/>
        <end position="165"/>
    </location>
</feature>
<keyword evidence="7" id="KW-0406">Ion transport</keyword>
<dbReference type="GO" id="GO:0005886">
    <property type="term" value="C:plasma membrane"/>
    <property type="evidence" value="ECO:0007669"/>
    <property type="project" value="UniProtKB-SubCell"/>
</dbReference>
<dbReference type="GO" id="GO:0098719">
    <property type="term" value="P:sodium ion import across plasma membrane"/>
    <property type="evidence" value="ECO:0007669"/>
    <property type="project" value="TreeGrafter"/>
</dbReference>
<comment type="subcellular location">
    <subcellularLocation>
        <location evidence="1">Cell membrane</location>
        <topology evidence="1">Multi-pass membrane protein</topology>
    </subcellularLocation>
</comment>
<evidence type="ECO:0000313" key="15">
    <source>
        <dbReference type="Proteomes" id="UP000494106"/>
    </source>
</evidence>
<feature type="domain" description="Cation/H+ exchanger transmembrane" evidence="13">
    <location>
        <begin position="60"/>
        <end position="452"/>
    </location>
</feature>
<feature type="transmembrane region" description="Helical" evidence="10">
    <location>
        <begin position="268"/>
        <end position="286"/>
    </location>
</feature>
<keyword evidence="11" id="KW-0732">Signal</keyword>
<protein>
    <recommendedName>
        <fullName evidence="16">Sodium/hydrogen exchanger</fullName>
    </recommendedName>
</protein>
<dbReference type="PANTHER" id="PTHR10110:SF86">
    <property type="entry name" value="SODIUM_HYDROGEN EXCHANGER 7"/>
    <property type="match status" value="1"/>
</dbReference>
<accession>A0A8S1ANJ2</accession>
<proteinExistence type="predicted"/>
<feature type="domain" description="Ion transport" evidence="12">
    <location>
        <begin position="653"/>
        <end position="728"/>
    </location>
</feature>
<feature type="transmembrane region" description="Helical" evidence="10">
    <location>
        <begin position="321"/>
        <end position="347"/>
    </location>
</feature>
<comment type="caution">
    <text evidence="14">The sequence shown here is derived from an EMBL/GenBank/DDBJ whole genome shotgun (WGS) entry which is preliminary data.</text>
</comment>
<feature type="transmembrane region" description="Helical" evidence="10">
    <location>
        <begin position="396"/>
        <end position="417"/>
    </location>
</feature>
<keyword evidence="9" id="KW-0739">Sodium transport</keyword>
<keyword evidence="3" id="KW-1003">Cell membrane</keyword>
<keyword evidence="15" id="KW-1185">Reference proteome</keyword>
<dbReference type="Pfam" id="PF00520">
    <property type="entry name" value="Ion_trans"/>
    <property type="match status" value="1"/>
</dbReference>
<evidence type="ECO:0000256" key="9">
    <source>
        <dbReference type="ARBA" id="ARBA00023201"/>
    </source>
</evidence>
<evidence type="ECO:0000256" key="10">
    <source>
        <dbReference type="SAM" id="Phobius"/>
    </source>
</evidence>
<gene>
    <name evidence="14" type="ORF">APLA_LOCUS12127</name>
</gene>
<dbReference type="Proteomes" id="UP000494106">
    <property type="component" value="Unassembled WGS sequence"/>
</dbReference>
<evidence type="ECO:0008006" key="16">
    <source>
        <dbReference type="Google" id="ProtNLM"/>
    </source>
</evidence>
<evidence type="ECO:0000313" key="14">
    <source>
        <dbReference type="EMBL" id="CAB3249591.1"/>
    </source>
</evidence>
<dbReference type="InterPro" id="IPR005821">
    <property type="entry name" value="Ion_trans_dom"/>
</dbReference>
<evidence type="ECO:0000256" key="1">
    <source>
        <dbReference type="ARBA" id="ARBA00004651"/>
    </source>
</evidence>
<evidence type="ECO:0000256" key="2">
    <source>
        <dbReference type="ARBA" id="ARBA00022448"/>
    </source>
</evidence>
<feature type="chain" id="PRO_5035735641" description="Sodium/hydrogen exchanger" evidence="11">
    <location>
        <begin position="17"/>
        <end position="771"/>
    </location>
</feature>
<feature type="transmembrane region" description="Helical" evidence="10">
    <location>
        <begin position="429"/>
        <end position="447"/>
    </location>
</feature>
<evidence type="ECO:0000256" key="8">
    <source>
        <dbReference type="ARBA" id="ARBA00023136"/>
    </source>
</evidence>
<sequence length="771" mass="86589">MSLIILCLQILPLVFANKTITDATTGIFHDDTSNEENLDEMKQDISYPTYIGCLFVFMTLLIGVIVRLGMLWIGMSIPYRVIMFSFGGIAGLCANKYPTFRPLVSVCYMDVDVILIIFLPILIFKTSYTVDAHSFWRSILQIFLVGVPGSLLTALIVAFMAFYLIETSWDFSVALLFGVVCSPIDPLDVVKQLNTMTKGKYISVLLLGEGLLGDVTVMIEFMAVFGYTAQALATSSHIVIYLLRYAGGGFLLGILNGTITGTILSGTYYDNVCAVTVTLAGAYLTFYIGEKFLYVSGFLGTVITGIMVSKKKSTIAGDVEMVVSHFWTIAAHAANTLLFTIVGVVIFDKGYDVISVRQISLIFVTYTTVYCARLMVYAAMTPLLRHVGYGMTWQQCMACVWGGLKGPLSLCLALMVLQTPAVSEAGEVFIIQTAGLVILSVLVNASTMRKVLKILGLAEISLAKKANMTNCVKRIMLTRDRYISMLKMDKFLADANWDLVQDGTTIKHPYQIQMSGRDEDSDEDAYMGYHYTTCPDCEREIPNEPTKKEFAEMVREANQRVLKALKISYWRQYEHGKISKDAVRVLVQAVEVAADADDGKINLEQLGTLWKPKRHAHWLRRKLVNMITPEAANAQVPRRKWRQHCYRIVTNVWFDGFIYIMILCNTPVILCEVVMRWPSKTAMYVIKALNLFFFIVYILEMVIKMCAYGFFGYFKSHWNKLDFFIIVMATGGNNEQNFRHLHPFDVASWLGYPVSPATDSLVTEHRVVIVS</sequence>
<dbReference type="GO" id="GO:0015385">
    <property type="term" value="F:sodium:proton antiporter activity"/>
    <property type="evidence" value="ECO:0007669"/>
    <property type="project" value="InterPro"/>
</dbReference>